<gene>
    <name evidence="1" type="ORF">DPMN_000862</name>
</gene>
<keyword evidence="2" id="KW-1185">Reference proteome</keyword>
<proteinExistence type="predicted"/>
<name>A0A9D4MHG4_DREPO</name>
<sequence>MGAISHVKSLCPLEASGGYQSCEITMSLGSKWGAIIHVKSLCPLEASEWGAISHVNSICPLEASELGLSVM</sequence>
<protein>
    <submittedName>
        <fullName evidence="1">Uncharacterized protein</fullName>
    </submittedName>
</protein>
<dbReference type="Proteomes" id="UP000828390">
    <property type="component" value="Unassembled WGS sequence"/>
</dbReference>
<evidence type="ECO:0000313" key="1">
    <source>
        <dbReference type="EMBL" id="KAH3877008.1"/>
    </source>
</evidence>
<reference evidence="1" key="2">
    <citation type="submission" date="2020-11" db="EMBL/GenBank/DDBJ databases">
        <authorList>
            <person name="McCartney M.A."/>
            <person name="Auch B."/>
            <person name="Kono T."/>
            <person name="Mallez S."/>
            <person name="Becker A."/>
            <person name="Gohl D.M."/>
            <person name="Silverstein K.A.T."/>
            <person name="Koren S."/>
            <person name="Bechman K.B."/>
            <person name="Herman A."/>
            <person name="Abrahante J.E."/>
            <person name="Garbe J."/>
        </authorList>
    </citation>
    <scope>NUCLEOTIDE SEQUENCE</scope>
    <source>
        <strain evidence="1">Duluth1</strain>
        <tissue evidence="1">Whole animal</tissue>
    </source>
</reference>
<organism evidence="1 2">
    <name type="scientific">Dreissena polymorpha</name>
    <name type="common">Zebra mussel</name>
    <name type="synonym">Mytilus polymorpha</name>
    <dbReference type="NCBI Taxonomy" id="45954"/>
    <lineage>
        <taxon>Eukaryota</taxon>
        <taxon>Metazoa</taxon>
        <taxon>Spiralia</taxon>
        <taxon>Lophotrochozoa</taxon>
        <taxon>Mollusca</taxon>
        <taxon>Bivalvia</taxon>
        <taxon>Autobranchia</taxon>
        <taxon>Heteroconchia</taxon>
        <taxon>Euheterodonta</taxon>
        <taxon>Imparidentia</taxon>
        <taxon>Neoheterodontei</taxon>
        <taxon>Myida</taxon>
        <taxon>Dreissenoidea</taxon>
        <taxon>Dreissenidae</taxon>
        <taxon>Dreissena</taxon>
    </lineage>
</organism>
<accession>A0A9D4MHG4</accession>
<comment type="caution">
    <text evidence="1">The sequence shown here is derived from an EMBL/GenBank/DDBJ whole genome shotgun (WGS) entry which is preliminary data.</text>
</comment>
<reference evidence="1" key="1">
    <citation type="journal article" date="2019" name="bioRxiv">
        <title>The Genome of the Zebra Mussel, Dreissena polymorpha: A Resource for Invasive Species Research.</title>
        <authorList>
            <person name="McCartney M.A."/>
            <person name="Auch B."/>
            <person name="Kono T."/>
            <person name="Mallez S."/>
            <person name="Zhang Y."/>
            <person name="Obille A."/>
            <person name="Becker A."/>
            <person name="Abrahante J.E."/>
            <person name="Garbe J."/>
            <person name="Badalamenti J.P."/>
            <person name="Herman A."/>
            <person name="Mangelson H."/>
            <person name="Liachko I."/>
            <person name="Sullivan S."/>
            <person name="Sone E.D."/>
            <person name="Koren S."/>
            <person name="Silverstein K.A.T."/>
            <person name="Beckman K.B."/>
            <person name="Gohl D.M."/>
        </authorList>
    </citation>
    <scope>NUCLEOTIDE SEQUENCE</scope>
    <source>
        <strain evidence="1">Duluth1</strain>
        <tissue evidence="1">Whole animal</tissue>
    </source>
</reference>
<dbReference type="EMBL" id="JAIWYP010000001">
    <property type="protein sequence ID" value="KAH3877008.1"/>
    <property type="molecule type" value="Genomic_DNA"/>
</dbReference>
<evidence type="ECO:0000313" key="2">
    <source>
        <dbReference type="Proteomes" id="UP000828390"/>
    </source>
</evidence>
<dbReference type="AlphaFoldDB" id="A0A9D4MHG4"/>